<reference evidence="2 3" key="1">
    <citation type="submission" date="2018-03" db="EMBL/GenBank/DDBJ databases">
        <title>Genome sequence of Clostridium liquoris DSM 100320.</title>
        <authorList>
            <person name="Poehlein A."/>
            <person name="Daniel R."/>
        </authorList>
    </citation>
    <scope>NUCLEOTIDE SEQUENCE [LARGE SCALE GENOMIC DNA]</scope>
    <source>
        <strain evidence="2 3">DSM 100320</strain>
    </source>
</reference>
<comment type="caution">
    <text evidence="2">The sequence shown here is derived from an EMBL/GenBank/DDBJ whole genome shotgun (WGS) entry which is preliminary data.</text>
</comment>
<dbReference type="InterPro" id="IPR038475">
    <property type="entry name" value="RecG_C_sf"/>
</dbReference>
<accession>A0A2T0B569</accession>
<dbReference type="Proteomes" id="UP000239706">
    <property type="component" value="Unassembled WGS sequence"/>
</dbReference>
<name>A0A2T0B569_9CLOT</name>
<gene>
    <name evidence="2" type="ORF">CLLI_10520</name>
</gene>
<dbReference type="Pfam" id="PF04326">
    <property type="entry name" value="SLFN_AlbA_2"/>
    <property type="match status" value="1"/>
</dbReference>
<sequence length="381" mass="43953">MDKKRLFNLIKKGEGTKVDYKQKIDLEMESSRKELAKDICAIANSKGGRGYLIIGIEDKTKKIVGIEGKKYSEEQLQQIVSSRCEPPIPVSLEFINFDNKELAVINIYDGPQKPYQSRENGAFYIRRGSTTDTMRKEEIISALQENLNLNLELCPIVKSDMSCVNMKLVHKYFNLKGIDVDDNNIISFAENASIITFDKDSNRYMVTLGGLLVFSDINSLYVPHNMIRIINKINKNFKENIIIQGNLLSMLDNCEDILKKILPKTYPVNGIFEGLRNAVLYRDYTLYYKEIEIILNYNSIMLISPGALMNGKNLNSSQYLKRNMWIYEKLITMDSEERFVNTGRGFFRMKRYFKGKGRLTFVNSIKENSFKIIYPGISLFK</sequence>
<dbReference type="InterPro" id="IPR038461">
    <property type="entry name" value="Schlafen_AlbA_2_dom_sf"/>
</dbReference>
<dbReference type="Gene3D" id="3.30.565.60">
    <property type="match status" value="1"/>
</dbReference>
<dbReference type="InterPro" id="IPR007421">
    <property type="entry name" value="Schlafen_AlbA_2_dom"/>
</dbReference>
<keyword evidence="3" id="KW-1185">Reference proteome</keyword>
<evidence type="ECO:0000259" key="1">
    <source>
        <dbReference type="Pfam" id="PF04326"/>
    </source>
</evidence>
<protein>
    <submittedName>
        <fullName evidence="2">Divergent AAA domain protein</fullName>
    </submittedName>
</protein>
<dbReference type="Gene3D" id="3.30.950.30">
    <property type="entry name" value="Schlafen, AAA domain"/>
    <property type="match status" value="1"/>
</dbReference>
<feature type="domain" description="Schlafen AlbA-2" evidence="1">
    <location>
        <begin position="14"/>
        <end position="134"/>
    </location>
</feature>
<dbReference type="EMBL" id="PVXO01000032">
    <property type="protein sequence ID" value="PRR79012.1"/>
    <property type="molecule type" value="Genomic_DNA"/>
</dbReference>
<organism evidence="2 3">
    <name type="scientific">Clostridium liquoris</name>
    <dbReference type="NCBI Taxonomy" id="1289519"/>
    <lineage>
        <taxon>Bacteria</taxon>
        <taxon>Bacillati</taxon>
        <taxon>Bacillota</taxon>
        <taxon>Clostridia</taxon>
        <taxon>Eubacteriales</taxon>
        <taxon>Clostridiaceae</taxon>
        <taxon>Clostridium</taxon>
    </lineage>
</organism>
<proteinExistence type="predicted"/>
<dbReference type="AlphaFoldDB" id="A0A2T0B569"/>
<dbReference type="OrthoDB" id="320597at2"/>
<evidence type="ECO:0000313" key="2">
    <source>
        <dbReference type="EMBL" id="PRR79012.1"/>
    </source>
</evidence>
<evidence type="ECO:0000313" key="3">
    <source>
        <dbReference type="Proteomes" id="UP000239706"/>
    </source>
</evidence>
<dbReference type="PANTHER" id="PTHR30595:SF6">
    <property type="entry name" value="SCHLAFEN ALBA-2 DOMAIN-CONTAINING PROTEIN"/>
    <property type="match status" value="1"/>
</dbReference>
<dbReference type="PANTHER" id="PTHR30595">
    <property type="entry name" value="GLPR-RELATED TRANSCRIPTIONAL REPRESSOR"/>
    <property type="match status" value="1"/>
</dbReference>
<dbReference type="RefSeq" id="WP_106063196.1">
    <property type="nucleotide sequence ID" value="NZ_PVXO01000032.1"/>
</dbReference>